<gene>
    <name evidence="3" type="ORF">HOLleu_15950</name>
</gene>
<comment type="caution">
    <text evidence="3">The sequence shown here is derived from an EMBL/GenBank/DDBJ whole genome shotgun (WGS) entry which is preliminary data.</text>
</comment>
<proteinExistence type="predicted"/>
<protein>
    <submittedName>
        <fullName evidence="3">Leucine-rich repeat and IQ domain-containing protein 3</fullName>
    </submittedName>
</protein>
<dbReference type="PANTHER" id="PTHR46723:SF1">
    <property type="entry name" value="LEUCINE-RICH REPEAT AND IQ DOMAIN-CONTAINING PROTEIN 3"/>
    <property type="match status" value="1"/>
</dbReference>
<dbReference type="EMBL" id="JAIZAY010000007">
    <property type="protein sequence ID" value="KAJ8038505.1"/>
    <property type="molecule type" value="Genomic_DNA"/>
</dbReference>
<evidence type="ECO:0000256" key="1">
    <source>
        <dbReference type="SAM" id="Coils"/>
    </source>
</evidence>
<reference evidence="3" key="1">
    <citation type="submission" date="2021-10" db="EMBL/GenBank/DDBJ databases">
        <title>Tropical sea cucumber genome reveals ecological adaptation and Cuvierian tubules defense mechanism.</title>
        <authorList>
            <person name="Chen T."/>
        </authorList>
    </citation>
    <scope>NUCLEOTIDE SEQUENCE</scope>
    <source>
        <strain evidence="3">Nanhai2018</strain>
        <tissue evidence="3">Muscle</tissue>
    </source>
</reference>
<dbReference type="PROSITE" id="PS51450">
    <property type="entry name" value="LRR"/>
    <property type="match status" value="2"/>
</dbReference>
<evidence type="ECO:0000256" key="2">
    <source>
        <dbReference type="SAM" id="MobiDB-lite"/>
    </source>
</evidence>
<dbReference type="InterPro" id="IPR052859">
    <property type="entry name" value="LRR-IQ_domain_protein"/>
</dbReference>
<dbReference type="Gene3D" id="3.80.10.10">
    <property type="entry name" value="Ribonuclease Inhibitor"/>
    <property type="match status" value="1"/>
</dbReference>
<accession>A0A9Q1HAA4</accession>
<dbReference type="InterPro" id="IPR032675">
    <property type="entry name" value="LRR_dom_sf"/>
</dbReference>
<feature type="coiled-coil region" evidence="1">
    <location>
        <begin position="648"/>
        <end position="675"/>
    </location>
</feature>
<sequence length="829" mass="95225">MFPTPSSNNLQLIAWLQEQQKPHRLREVMEKERHIEFVKQAQENGFLISPSSNFLLEKFASESESKTIEDVIQVSLFNMRLKDVGEIGSCNNLKYCSLPGNFITSFDSLMSCTCLVKLDLHENQISSLPGPKFWKNLPDLKILYLHNNSISQLSCLQSLGSSPDLQVLTLYDTPISLKRSYRHHVVNSIFSLRALDFHVISDEEIIEDANFGGHFRALHDAFYFNSLLNLKQEKSIKEEDETVREILRKVTTIQAKHSPVFIIQRYIRGFLGRCRAKALTASRIWAAVAIQRYWRKYKGIKYRPPKLSKGKSEGSLKKTKGLSNQRTAAAPVKITSASPGPDVEKTSPDVTVSSKLDYDTYLKNRRPGSISPGGMVMQPRTLTNQMKQVKHSHVQMKNIQDNDRLTPSPTQRHRANIMVDLTKLEAATQLVPLDLSYGTIEHGSSHMLVQQSSSFIQPSDIEKDTSKLKAQLMQLTSHKPKFVTVSEMLGPLDYSDLHREVESDEEETPIKFRIAVHKSVLHHGDHTQEMLIEKRETGKDIRTSHKDVIDNIPQPRRVIKKKKKPNLNQRLFARIQGTMGMSSLRAVQQAYKDRERVEDMVEKSDYVLSLREQRELAKARRQSYLEDKRLAVLQKRDQDMYDIAEALKQQTLLKQEELEIRKEKLSKQTEQTKSLNQERIFASDFNGQYSSISKALLKHDRQIITSEHFKKKVNIVKSERSYQKSQAELVQRYLEHRKLMRQAQVAVERAALDSKLLQDANDRLITARNRVTHQKQKQKTVQEFYPLPKGATDPVLPAVVQEGKPNRFETLISMYDGRVGNHPAVMGHY</sequence>
<keyword evidence="4" id="KW-1185">Reference proteome</keyword>
<dbReference type="Pfam" id="PF14580">
    <property type="entry name" value="LRR_9"/>
    <property type="match status" value="1"/>
</dbReference>
<feature type="region of interest" description="Disordered" evidence="2">
    <location>
        <begin position="305"/>
        <end position="349"/>
    </location>
</feature>
<dbReference type="AlphaFoldDB" id="A0A9Q1HAA4"/>
<dbReference type="Gene3D" id="1.20.5.190">
    <property type="match status" value="1"/>
</dbReference>
<dbReference type="Proteomes" id="UP001152320">
    <property type="component" value="Chromosome 7"/>
</dbReference>
<evidence type="ECO:0000313" key="4">
    <source>
        <dbReference type="Proteomes" id="UP001152320"/>
    </source>
</evidence>
<dbReference type="OrthoDB" id="676979at2759"/>
<dbReference type="PANTHER" id="PTHR46723">
    <property type="entry name" value="LEUCINE-RICH REPEAT AND IQ DOMAIN-CONTAINING PROTEIN 3"/>
    <property type="match status" value="1"/>
</dbReference>
<name>A0A9Q1HAA4_HOLLE</name>
<dbReference type="InterPro" id="IPR001611">
    <property type="entry name" value="Leu-rich_rpt"/>
</dbReference>
<evidence type="ECO:0000313" key="3">
    <source>
        <dbReference type="EMBL" id="KAJ8038505.1"/>
    </source>
</evidence>
<dbReference type="SUPFAM" id="SSF52058">
    <property type="entry name" value="L domain-like"/>
    <property type="match status" value="1"/>
</dbReference>
<keyword evidence="1" id="KW-0175">Coiled coil</keyword>
<organism evidence="3 4">
    <name type="scientific">Holothuria leucospilota</name>
    <name type="common">Black long sea cucumber</name>
    <name type="synonym">Mertensiothuria leucospilota</name>
    <dbReference type="NCBI Taxonomy" id="206669"/>
    <lineage>
        <taxon>Eukaryota</taxon>
        <taxon>Metazoa</taxon>
        <taxon>Echinodermata</taxon>
        <taxon>Eleutherozoa</taxon>
        <taxon>Echinozoa</taxon>
        <taxon>Holothuroidea</taxon>
        <taxon>Aspidochirotacea</taxon>
        <taxon>Aspidochirotida</taxon>
        <taxon>Holothuriidae</taxon>
        <taxon>Holothuria</taxon>
    </lineage>
</organism>